<evidence type="ECO:0000256" key="1">
    <source>
        <dbReference type="SAM" id="MobiDB-lite"/>
    </source>
</evidence>
<dbReference type="EMBL" id="CP045571">
    <property type="protein sequence ID" value="QFX95381.1"/>
    <property type="molecule type" value="Genomic_DNA"/>
</dbReference>
<proteinExistence type="predicted"/>
<dbReference type="AlphaFoldDB" id="A0A5P9XN08"/>
<gene>
    <name evidence="2" type="ORF">GCD22_00942</name>
</gene>
<protein>
    <submittedName>
        <fullName evidence="2">Uncharacterized protein</fullName>
    </submittedName>
</protein>
<organism evidence="2 3">
    <name type="scientific">Acidithiobacillus thiooxidans ATCC 19377</name>
    <dbReference type="NCBI Taxonomy" id="637390"/>
    <lineage>
        <taxon>Bacteria</taxon>
        <taxon>Pseudomonadati</taxon>
        <taxon>Pseudomonadota</taxon>
        <taxon>Acidithiobacillia</taxon>
        <taxon>Acidithiobacillales</taxon>
        <taxon>Acidithiobacillaceae</taxon>
        <taxon>Acidithiobacillus</taxon>
    </lineage>
</organism>
<dbReference type="Proteomes" id="UP000363590">
    <property type="component" value="Chromosome"/>
</dbReference>
<evidence type="ECO:0000313" key="3">
    <source>
        <dbReference type="Proteomes" id="UP000363590"/>
    </source>
</evidence>
<feature type="region of interest" description="Disordered" evidence="1">
    <location>
        <begin position="1"/>
        <end position="29"/>
    </location>
</feature>
<name>A0A5P9XN08_ACITH</name>
<dbReference type="KEGG" id="atx:GCD22_00942"/>
<reference evidence="2 3" key="1">
    <citation type="submission" date="2019-10" db="EMBL/GenBank/DDBJ databases">
        <authorList>
            <person name="Wang R."/>
        </authorList>
    </citation>
    <scope>NUCLEOTIDE SEQUENCE [LARGE SCALE GENOMIC DNA]</scope>
    <source>
        <strain evidence="2 3">ATCC 19377</strain>
    </source>
</reference>
<evidence type="ECO:0000313" key="2">
    <source>
        <dbReference type="EMBL" id="QFX95381.1"/>
    </source>
</evidence>
<accession>A0A5P9XN08</accession>
<sequence length="54" mass="6167">MARLHVDYVGNNKHAQSGQGIFKKREKKGYQDKTDRSKKVFFSTLATVATPVRQ</sequence>